<accession>A0ABW4ZPG4</accession>
<comment type="caution">
    <text evidence="1">The sequence shown here is derived from an EMBL/GenBank/DDBJ whole genome shotgun (WGS) entry which is preliminary data.</text>
</comment>
<protein>
    <submittedName>
        <fullName evidence="1">SRPBCC family protein</fullName>
    </submittedName>
</protein>
<dbReference type="EMBL" id="JBHUHZ010000002">
    <property type="protein sequence ID" value="MFD2163512.1"/>
    <property type="molecule type" value="Genomic_DNA"/>
</dbReference>
<dbReference type="CDD" id="cd07818">
    <property type="entry name" value="SRPBCC_1"/>
    <property type="match status" value="1"/>
</dbReference>
<keyword evidence="2" id="KW-1185">Reference proteome</keyword>
<name>A0ABW4ZPG4_9SPHI</name>
<reference evidence="2" key="1">
    <citation type="journal article" date="2019" name="Int. J. Syst. Evol. Microbiol.">
        <title>The Global Catalogue of Microorganisms (GCM) 10K type strain sequencing project: providing services to taxonomists for standard genome sequencing and annotation.</title>
        <authorList>
            <consortium name="The Broad Institute Genomics Platform"/>
            <consortium name="The Broad Institute Genome Sequencing Center for Infectious Disease"/>
            <person name="Wu L."/>
            <person name="Ma J."/>
        </authorList>
    </citation>
    <scope>NUCLEOTIDE SEQUENCE [LARGE SCALE GENOMIC DNA]</scope>
    <source>
        <strain evidence="2">KCTC 42217</strain>
    </source>
</reference>
<evidence type="ECO:0000313" key="1">
    <source>
        <dbReference type="EMBL" id="MFD2163512.1"/>
    </source>
</evidence>
<proteinExistence type="predicted"/>
<dbReference type="RefSeq" id="WP_255900752.1">
    <property type="nucleotide sequence ID" value="NZ_JAFMZO010000002.1"/>
</dbReference>
<dbReference type="InterPro" id="IPR023393">
    <property type="entry name" value="START-like_dom_sf"/>
</dbReference>
<dbReference type="Gene3D" id="3.30.530.20">
    <property type="match status" value="1"/>
</dbReference>
<dbReference type="SUPFAM" id="SSF55961">
    <property type="entry name" value="Bet v1-like"/>
    <property type="match status" value="1"/>
</dbReference>
<sequence>METTLIVLAVIIGAPLIIALFLSKDYGVEAETVVNKRSENVFNYIRYIKNQELYSKWVMADLEMKREYRGADGSPGFIYAWNGNNKAGEGEQEITGITENEKLDLEIRFKRPFEGKAYTSITTQAVEDNKTRVTWKMTGRNNYPLNLMTLLLKGTLKKDLEISLNNLKNILEKNQTTVPAKSL</sequence>
<gene>
    <name evidence="1" type="ORF">ACFSJU_13975</name>
</gene>
<organism evidence="1 2">
    <name type="scientific">Paradesertivirga mongoliensis</name>
    <dbReference type="NCBI Taxonomy" id="2100740"/>
    <lineage>
        <taxon>Bacteria</taxon>
        <taxon>Pseudomonadati</taxon>
        <taxon>Bacteroidota</taxon>
        <taxon>Sphingobacteriia</taxon>
        <taxon>Sphingobacteriales</taxon>
        <taxon>Sphingobacteriaceae</taxon>
        <taxon>Paradesertivirga</taxon>
    </lineage>
</organism>
<evidence type="ECO:0000313" key="2">
    <source>
        <dbReference type="Proteomes" id="UP001597387"/>
    </source>
</evidence>
<dbReference type="Proteomes" id="UP001597387">
    <property type="component" value="Unassembled WGS sequence"/>
</dbReference>